<dbReference type="Proteomes" id="UP000509702">
    <property type="component" value="Plasmid unnamed7"/>
</dbReference>
<dbReference type="RefSeq" id="WP_136705966.1">
    <property type="nucleotide sequence ID" value="NZ_BSOV01000115.1"/>
</dbReference>
<proteinExistence type="predicted"/>
<keyword evidence="2" id="KW-1185">Reference proteome</keyword>
<sequence>MVIEAKGGGSQKPTSAKYGQAFDRLRMQQSWDAAVAQLPQLEGGEKAVYLHGRKIQPDYLGIAVPDTPTYRMMFGWCSRRLDFLGDGVWFVNQDGTVHEELEPRPIPAVRRGITSKGR</sequence>
<dbReference type="AlphaFoldDB" id="A0A6N1AU34"/>
<evidence type="ECO:0000313" key="1">
    <source>
        <dbReference type="EMBL" id="QKS54748.1"/>
    </source>
</evidence>
<name>A0A6N1AU34_9PROT</name>
<geneLocation type="plasmid" evidence="1 2">
    <name>unnamed7</name>
</geneLocation>
<gene>
    <name evidence="1" type="ORF">HUE56_30065</name>
</gene>
<protein>
    <submittedName>
        <fullName evidence="1">Uncharacterized protein</fullName>
    </submittedName>
</protein>
<dbReference type="EMBL" id="CP054622">
    <property type="protein sequence ID" value="QKS54748.1"/>
    <property type="molecule type" value="Genomic_DNA"/>
</dbReference>
<keyword evidence="1" id="KW-0614">Plasmid</keyword>
<dbReference type="KEGG" id="aoz:HUE56_30065"/>
<organism evidence="1 2">
    <name type="scientific">Azospirillum oryzae</name>
    <dbReference type="NCBI Taxonomy" id="286727"/>
    <lineage>
        <taxon>Bacteria</taxon>
        <taxon>Pseudomonadati</taxon>
        <taxon>Pseudomonadota</taxon>
        <taxon>Alphaproteobacteria</taxon>
        <taxon>Rhodospirillales</taxon>
        <taxon>Azospirillaceae</taxon>
        <taxon>Azospirillum</taxon>
    </lineage>
</organism>
<accession>A0A6N1AU34</accession>
<reference evidence="1 2" key="1">
    <citation type="submission" date="2020-06" db="EMBL/GenBank/DDBJ databases">
        <title>Complete genome of Azosprillum oryzae KACC14407.</title>
        <authorList>
            <person name="Kim M."/>
            <person name="Park Y.-J."/>
            <person name="Shin J.-H."/>
        </authorList>
    </citation>
    <scope>NUCLEOTIDE SEQUENCE [LARGE SCALE GENOMIC DNA]</scope>
    <source>
        <strain evidence="1 2">KACC 14407</strain>
        <plasmid evidence="1 2">unnamed7</plasmid>
    </source>
</reference>
<evidence type="ECO:0000313" key="2">
    <source>
        <dbReference type="Proteomes" id="UP000509702"/>
    </source>
</evidence>